<dbReference type="EMBL" id="BARW01011575">
    <property type="protein sequence ID" value="GAI74388.1"/>
    <property type="molecule type" value="Genomic_DNA"/>
</dbReference>
<name>X1R1H7_9ZZZZ</name>
<dbReference type="AlphaFoldDB" id="X1R1H7"/>
<protein>
    <submittedName>
        <fullName evidence="1">Uncharacterized protein</fullName>
    </submittedName>
</protein>
<proteinExistence type="predicted"/>
<gene>
    <name evidence="1" type="ORF">S12H4_22258</name>
</gene>
<organism evidence="1">
    <name type="scientific">marine sediment metagenome</name>
    <dbReference type="NCBI Taxonomy" id="412755"/>
    <lineage>
        <taxon>unclassified sequences</taxon>
        <taxon>metagenomes</taxon>
        <taxon>ecological metagenomes</taxon>
    </lineage>
</organism>
<reference evidence="1" key="1">
    <citation type="journal article" date="2014" name="Front. Microbiol.">
        <title>High frequency of phylogenetically diverse reductive dehalogenase-homologous genes in deep subseafloor sedimentary metagenomes.</title>
        <authorList>
            <person name="Kawai M."/>
            <person name="Futagami T."/>
            <person name="Toyoda A."/>
            <person name="Takaki Y."/>
            <person name="Nishi S."/>
            <person name="Hori S."/>
            <person name="Arai W."/>
            <person name="Tsubouchi T."/>
            <person name="Morono Y."/>
            <person name="Uchiyama I."/>
            <person name="Ito T."/>
            <person name="Fujiyama A."/>
            <person name="Inagaki F."/>
            <person name="Takami H."/>
        </authorList>
    </citation>
    <scope>NUCLEOTIDE SEQUENCE</scope>
    <source>
        <strain evidence="1">Expedition CK06-06</strain>
    </source>
</reference>
<feature type="non-terminal residue" evidence="1">
    <location>
        <position position="85"/>
    </location>
</feature>
<comment type="caution">
    <text evidence="1">The sequence shown here is derived from an EMBL/GenBank/DDBJ whole genome shotgun (WGS) entry which is preliminary data.</text>
</comment>
<sequence length="85" mass="9572">MVEPKIVMLVTKIPCNSISKRQDQYLNVRANYTYQGPAIRGRLGAVVTQKTIFTEFDEIGSTRKEVYVDLPEAETPQSLATNIPK</sequence>
<accession>X1R1H7</accession>
<evidence type="ECO:0000313" key="1">
    <source>
        <dbReference type="EMBL" id="GAI74388.1"/>
    </source>
</evidence>